<evidence type="ECO:0000313" key="4">
    <source>
        <dbReference type="EMBL" id="EFA43904.1"/>
    </source>
</evidence>
<dbReference type="GO" id="GO:0009228">
    <property type="term" value="P:thiamine biosynthetic process"/>
    <property type="evidence" value="ECO:0007669"/>
    <property type="project" value="UniProtKB-KW"/>
</dbReference>
<evidence type="ECO:0000256" key="2">
    <source>
        <dbReference type="ARBA" id="ARBA00022977"/>
    </source>
</evidence>
<dbReference type="Proteomes" id="UP000003160">
    <property type="component" value="Unassembled WGS sequence"/>
</dbReference>
<dbReference type="Gene3D" id="3.20.20.70">
    <property type="entry name" value="Aldolase class I"/>
    <property type="match status" value="1"/>
</dbReference>
<dbReference type="EMBL" id="ACKS01000070">
    <property type="protein sequence ID" value="EFA43904.1"/>
    <property type="molecule type" value="Genomic_DNA"/>
</dbReference>
<proteinExistence type="predicted"/>
<sequence length="232" mass="25831">MNRSQPIGGFLLGATRKQILTMKIIVITSPDFIVGEAAVIEQLLRHGVWAVHLRKPQSDSRDMARLIEEIPEICRPKIVLHDHFDLCAPYGLKGIHLNRRNPIAPEGHRGSCSKSTHSLDELKATKPLTDYVFLSPIFDSISKQGYRSTFSEQQLRQAHEEGVIDGRVIALGGVSTEKLQQVADYGFGGAAMLGDVWKHAQERNFQNYMQQLEQWANRKGGMKGNSSGAISL</sequence>
<dbReference type="PANTHER" id="PTHR20857:SF15">
    <property type="entry name" value="THIAMINE-PHOSPHATE SYNTHASE"/>
    <property type="match status" value="1"/>
</dbReference>
<gene>
    <name evidence="4" type="ORF">HMPREF0645_1622</name>
</gene>
<dbReference type="eggNOG" id="COG0352">
    <property type="taxonomic scope" value="Bacteria"/>
</dbReference>
<feature type="domain" description="Thiamine phosphate synthase/TenI" evidence="3">
    <location>
        <begin position="36"/>
        <end position="193"/>
    </location>
</feature>
<keyword evidence="2" id="KW-0784">Thiamine biosynthesis</keyword>
<keyword evidence="5" id="KW-1185">Reference proteome</keyword>
<evidence type="ECO:0000313" key="5">
    <source>
        <dbReference type="Proteomes" id="UP000003160"/>
    </source>
</evidence>
<dbReference type="CDD" id="cd00564">
    <property type="entry name" value="TMP_TenI"/>
    <property type="match status" value="1"/>
</dbReference>
<dbReference type="GO" id="GO:0004789">
    <property type="term" value="F:thiamine-phosphate diphosphorylase activity"/>
    <property type="evidence" value="ECO:0007669"/>
    <property type="project" value="TreeGrafter"/>
</dbReference>
<dbReference type="AlphaFoldDB" id="D1PXD7"/>
<protein>
    <submittedName>
        <fullName evidence="4">Putative thiamine-phosphate diphosphorylase</fullName>
    </submittedName>
</protein>
<accession>D1PXD7</accession>
<comment type="caution">
    <text evidence="4">The sequence shown here is derived from an EMBL/GenBank/DDBJ whole genome shotgun (WGS) entry which is preliminary data.</text>
</comment>
<evidence type="ECO:0000259" key="3">
    <source>
        <dbReference type="Pfam" id="PF02581"/>
    </source>
</evidence>
<dbReference type="GO" id="GO:0005737">
    <property type="term" value="C:cytoplasm"/>
    <property type="evidence" value="ECO:0007669"/>
    <property type="project" value="TreeGrafter"/>
</dbReference>
<dbReference type="InterPro" id="IPR013785">
    <property type="entry name" value="Aldolase_TIM"/>
</dbReference>
<name>D1PXD7_9BACT</name>
<dbReference type="InterPro" id="IPR036206">
    <property type="entry name" value="ThiamineP_synth_sf"/>
</dbReference>
<dbReference type="InterPro" id="IPR022998">
    <property type="entry name" value="ThiamineP_synth_TenI"/>
</dbReference>
<reference evidence="4 5" key="1">
    <citation type="submission" date="2009-10" db="EMBL/GenBank/DDBJ databases">
        <authorList>
            <person name="Qin X."/>
            <person name="Bachman B."/>
            <person name="Battles P."/>
            <person name="Bell A."/>
            <person name="Bess C."/>
            <person name="Bickham C."/>
            <person name="Chaboub L."/>
            <person name="Chen D."/>
            <person name="Coyle M."/>
            <person name="Deiros D.R."/>
            <person name="Dinh H."/>
            <person name="Forbes L."/>
            <person name="Fowler G."/>
            <person name="Francisco L."/>
            <person name="Fu Q."/>
            <person name="Gubbala S."/>
            <person name="Hale W."/>
            <person name="Han Y."/>
            <person name="Hemphill L."/>
            <person name="Highlander S.K."/>
            <person name="Hirani K."/>
            <person name="Hogues M."/>
            <person name="Jackson L."/>
            <person name="Jakkamsetti A."/>
            <person name="Javaid M."/>
            <person name="Jiang H."/>
            <person name="Korchina V."/>
            <person name="Kovar C."/>
            <person name="Lara F."/>
            <person name="Lee S."/>
            <person name="Mata R."/>
            <person name="Mathew T."/>
            <person name="Moen C."/>
            <person name="Morales K."/>
            <person name="Munidasa M."/>
            <person name="Nazareth L."/>
            <person name="Ngo R."/>
            <person name="Nguyen L."/>
            <person name="Okwuonu G."/>
            <person name="Ongeri F."/>
            <person name="Patil S."/>
            <person name="Petrosino J."/>
            <person name="Pham C."/>
            <person name="Pham P."/>
            <person name="Pu L.-L."/>
            <person name="Puazo M."/>
            <person name="Raj R."/>
            <person name="Reid J."/>
            <person name="Rouhana J."/>
            <person name="Saada N."/>
            <person name="Shang Y."/>
            <person name="Simmons D."/>
            <person name="Thornton R."/>
            <person name="Warren J."/>
            <person name="Weissenberger G."/>
            <person name="Zhang J."/>
            <person name="Zhang L."/>
            <person name="Zhou C."/>
            <person name="Zhu D."/>
            <person name="Muzny D."/>
            <person name="Worley K."/>
            <person name="Gibbs R."/>
        </authorList>
    </citation>
    <scope>NUCLEOTIDE SEQUENCE [LARGE SCALE GENOMIC DNA]</scope>
    <source>
        <strain evidence="4 5">DSM 17361</strain>
    </source>
</reference>
<dbReference type="SUPFAM" id="SSF51391">
    <property type="entry name" value="Thiamin phosphate synthase"/>
    <property type="match status" value="1"/>
</dbReference>
<comment type="pathway">
    <text evidence="1">Cofactor biosynthesis; thiamine diphosphate biosynthesis.</text>
</comment>
<evidence type="ECO:0000256" key="1">
    <source>
        <dbReference type="ARBA" id="ARBA00004948"/>
    </source>
</evidence>
<organism evidence="4 5">
    <name type="scientific">Hallella bergensis DSM 17361</name>
    <dbReference type="NCBI Taxonomy" id="585502"/>
    <lineage>
        <taxon>Bacteria</taxon>
        <taxon>Pseudomonadati</taxon>
        <taxon>Bacteroidota</taxon>
        <taxon>Bacteroidia</taxon>
        <taxon>Bacteroidales</taxon>
        <taxon>Prevotellaceae</taxon>
        <taxon>Hallella</taxon>
    </lineage>
</organism>
<dbReference type="HOGENOM" id="CLU_018272_4_0_10"/>
<dbReference type="PANTHER" id="PTHR20857">
    <property type="entry name" value="THIAMINE-PHOSPHATE PYROPHOSPHORYLASE"/>
    <property type="match status" value="1"/>
</dbReference>
<dbReference type="Pfam" id="PF02581">
    <property type="entry name" value="TMP-TENI"/>
    <property type="match status" value="1"/>
</dbReference>